<reference evidence="3" key="2">
    <citation type="submission" date="2020-02" db="EMBL/GenBank/DDBJ databases">
        <authorList>
            <person name="Gilchrist C.L.M."/>
            <person name="Chooi Y.-H."/>
        </authorList>
    </citation>
    <scope>NUCLEOTIDE SEQUENCE</scope>
    <source>
        <strain evidence="3">MST-FP2251</strain>
    </source>
</reference>
<dbReference type="GO" id="GO:0000172">
    <property type="term" value="C:ribonuclease MRP complex"/>
    <property type="evidence" value="ECO:0007669"/>
    <property type="project" value="InterPro"/>
</dbReference>
<dbReference type="GO" id="GO:0000466">
    <property type="term" value="P:maturation of 5.8S rRNA from tricistronic rRNA transcript (SSU-rRNA, 5.8S rRNA, LSU-rRNA)"/>
    <property type="evidence" value="ECO:0007669"/>
    <property type="project" value="TreeGrafter"/>
</dbReference>
<dbReference type="PANTHER" id="PTHR37792:SF1">
    <property type="entry name" value="RIBONUCLEASE MRP PROTEIN SUBUNIT RMP1"/>
    <property type="match status" value="1"/>
</dbReference>
<proteinExistence type="predicted"/>
<dbReference type="Pfam" id="PF20945">
    <property type="entry name" value="RMP1"/>
    <property type="match status" value="1"/>
</dbReference>
<organism evidence="3 4">
    <name type="scientific">Aspergillus nanangensis</name>
    <dbReference type="NCBI Taxonomy" id="2582783"/>
    <lineage>
        <taxon>Eukaryota</taxon>
        <taxon>Fungi</taxon>
        <taxon>Dikarya</taxon>
        <taxon>Ascomycota</taxon>
        <taxon>Pezizomycotina</taxon>
        <taxon>Eurotiomycetes</taxon>
        <taxon>Eurotiomycetidae</taxon>
        <taxon>Eurotiales</taxon>
        <taxon>Aspergillaceae</taxon>
        <taxon>Aspergillus</taxon>
        <taxon>Aspergillus subgen. Circumdati</taxon>
    </lineage>
</organism>
<reference evidence="3" key="1">
    <citation type="journal article" date="2019" name="Beilstein J. Org. Chem.">
        <title>Nanangenines: drimane sesquiterpenoids as the dominant metabolite cohort of a novel Australian fungus, Aspergillus nanangensis.</title>
        <authorList>
            <person name="Lacey H.J."/>
            <person name="Gilchrist C.L.M."/>
            <person name="Crombie A."/>
            <person name="Kalaitzis J.A."/>
            <person name="Vuong D."/>
            <person name="Rutledge P.J."/>
            <person name="Turner P."/>
            <person name="Pitt J.I."/>
            <person name="Lacey E."/>
            <person name="Chooi Y.H."/>
            <person name="Piggott A.M."/>
        </authorList>
    </citation>
    <scope>NUCLEOTIDE SEQUENCE</scope>
    <source>
        <strain evidence="3">MST-FP2251</strain>
    </source>
</reference>
<dbReference type="InterPro" id="IPR047205">
    <property type="entry name" value="RMP1"/>
</dbReference>
<dbReference type="GO" id="GO:0042134">
    <property type="term" value="F:rRNA primary transcript binding"/>
    <property type="evidence" value="ECO:0007669"/>
    <property type="project" value="InterPro"/>
</dbReference>
<accession>A0AAD4CT30</accession>
<comment type="caution">
    <text evidence="3">The sequence shown here is derived from an EMBL/GenBank/DDBJ whole genome shotgun (WGS) entry which is preliminary data.</text>
</comment>
<dbReference type="Proteomes" id="UP001194746">
    <property type="component" value="Unassembled WGS sequence"/>
</dbReference>
<name>A0AAD4CT30_ASPNN</name>
<evidence type="ECO:0000256" key="1">
    <source>
        <dbReference type="SAM" id="MobiDB-lite"/>
    </source>
</evidence>
<dbReference type="AlphaFoldDB" id="A0AAD4CT30"/>
<feature type="region of interest" description="Disordered" evidence="1">
    <location>
        <begin position="109"/>
        <end position="202"/>
    </location>
</feature>
<dbReference type="GO" id="GO:0000294">
    <property type="term" value="P:nuclear-transcribed mRNA catabolic process, RNase MRP-dependent"/>
    <property type="evidence" value="ECO:0007669"/>
    <property type="project" value="TreeGrafter"/>
</dbReference>
<dbReference type="PANTHER" id="PTHR37792">
    <property type="entry name" value="RIBONUCLEASE MRP PROTEIN SUBUNIT RMP1"/>
    <property type="match status" value="1"/>
</dbReference>
<dbReference type="InterPro" id="IPR047204">
    <property type="entry name" value="RMP1_RBD"/>
</dbReference>
<dbReference type="CDD" id="cd22573">
    <property type="entry name" value="RMP1_RBD"/>
    <property type="match status" value="1"/>
</dbReference>
<sequence>MDADKLFLVHSMLQLIFHRNKNQHGKSKWWKWLSILKRTTLKLANSLEYGEPGPSAHVYRGYLATQVVPKCYLAFSTVVADGQFSTLGTVLLATLSRLAKVTRIDRELKARQTQRPRAQIPARGTPKGEDVGEVLSRPIESTSKEVMNPSGARASHGSSKSRQGVGEVGLKKKKENSSVDSRNPKKKRRKVDAIDDLFDGLL</sequence>
<feature type="domain" description="RNase MRP protein 1 RNA binding" evidence="2">
    <location>
        <begin position="12"/>
        <end position="97"/>
    </location>
</feature>
<evidence type="ECO:0000313" key="3">
    <source>
        <dbReference type="EMBL" id="KAF9892201.1"/>
    </source>
</evidence>
<dbReference type="EMBL" id="VCAU01000014">
    <property type="protein sequence ID" value="KAF9892201.1"/>
    <property type="molecule type" value="Genomic_DNA"/>
</dbReference>
<evidence type="ECO:0000259" key="2">
    <source>
        <dbReference type="Pfam" id="PF20945"/>
    </source>
</evidence>
<gene>
    <name evidence="3" type="ORF">FE257_002607</name>
</gene>
<keyword evidence="4" id="KW-1185">Reference proteome</keyword>
<evidence type="ECO:0000313" key="4">
    <source>
        <dbReference type="Proteomes" id="UP001194746"/>
    </source>
</evidence>
<protein>
    <recommendedName>
        <fullName evidence="2">RNase MRP protein 1 RNA binding domain-containing protein</fullName>
    </recommendedName>
</protein>